<dbReference type="AlphaFoldDB" id="A0AAD1Y426"/>
<gene>
    <name evidence="2" type="ORF">ECRASSUSDP1_LOCUS25930</name>
</gene>
<evidence type="ECO:0000313" key="2">
    <source>
        <dbReference type="EMBL" id="CAI2384405.1"/>
    </source>
</evidence>
<protein>
    <submittedName>
        <fullName evidence="2">Uncharacterized protein</fullName>
    </submittedName>
</protein>
<feature type="compositionally biased region" description="Pro residues" evidence="1">
    <location>
        <begin position="493"/>
        <end position="519"/>
    </location>
</feature>
<organism evidence="2 3">
    <name type="scientific">Euplotes crassus</name>
    <dbReference type="NCBI Taxonomy" id="5936"/>
    <lineage>
        <taxon>Eukaryota</taxon>
        <taxon>Sar</taxon>
        <taxon>Alveolata</taxon>
        <taxon>Ciliophora</taxon>
        <taxon>Intramacronucleata</taxon>
        <taxon>Spirotrichea</taxon>
        <taxon>Hypotrichia</taxon>
        <taxon>Euplotida</taxon>
        <taxon>Euplotidae</taxon>
        <taxon>Moneuplotes</taxon>
    </lineage>
</organism>
<feature type="compositionally biased region" description="Basic residues" evidence="1">
    <location>
        <begin position="67"/>
        <end position="86"/>
    </location>
</feature>
<keyword evidence="3" id="KW-1185">Reference proteome</keyword>
<feature type="region of interest" description="Disordered" evidence="1">
    <location>
        <begin position="230"/>
        <end position="249"/>
    </location>
</feature>
<feature type="region of interest" description="Disordered" evidence="1">
    <location>
        <begin position="116"/>
        <end position="141"/>
    </location>
</feature>
<feature type="compositionally biased region" description="Polar residues" evidence="1">
    <location>
        <begin position="130"/>
        <end position="141"/>
    </location>
</feature>
<accession>A0AAD1Y426</accession>
<feature type="region of interest" description="Disordered" evidence="1">
    <location>
        <begin position="451"/>
        <end position="473"/>
    </location>
</feature>
<dbReference type="Proteomes" id="UP001295684">
    <property type="component" value="Unassembled WGS sequence"/>
</dbReference>
<dbReference type="EMBL" id="CAMPGE010026732">
    <property type="protein sequence ID" value="CAI2384405.1"/>
    <property type="molecule type" value="Genomic_DNA"/>
</dbReference>
<evidence type="ECO:0000256" key="1">
    <source>
        <dbReference type="SAM" id="MobiDB-lite"/>
    </source>
</evidence>
<name>A0AAD1Y426_EUPCR</name>
<sequence>MDQESYNSSCEKDSINYDTIHEDIAKSFRVDSSINGSTVEVNTLYNRYTEPFKAIRINKMQINNIGAKKKSKTPKPNFKPHQKYRSSKSEERRPKFNLKSQKEKLTNTFYRTILDPNSSFPQNPKLHTLKPTNPLSSFNQTTKHKVSKDLQKALNLKVDYQAKAVGLNKTSAMKYNLVRQFLETRAVGELYTFHEDWKGRRKDLDVNNMMRQSSPTGSPKNASQLHTYSIPETCSKPKSAVKTSSTKPLAKKSLQVISRSIYSNKQPERAISQDHTKKARMIRRMQQEKAAQEHLKIIERSNRPYMKKMNQLYYENLNKSVYGLEHQNNFSTGRSWNTRAKSKSYYGKPWGNQMIKKKTIEFSDQQKPISKKHKPSFSKKIDLFTNSDLKDLDMLDPQYYPPPEQDPPFYNSELLGNVLDTLNESRKSPKRDVPSLSGINISNLKKQLQDLPSGQKKKRTLEVESNQRPATSHERFSKLLKHHVKHYKKVKIPSPPTPHPPFLPPNPKTPHPLLPPPKP</sequence>
<evidence type="ECO:0000313" key="3">
    <source>
        <dbReference type="Proteomes" id="UP001295684"/>
    </source>
</evidence>
<feature type="compositionally biased region" description="Basic and acidic residues" evidence="1">
    <location>
        <begin position="87"/>
        <end position="97"/>
    </location>
</feature>
<feature type="region of interest" description="Disordered" evidence="1">
    <location>
        <begin position="63"/>
        <end position="97"/>
    </location>
</feature>
<feature type="region of interest" description="Disordered" evidence="1">
    <location>
        <begin position="489"/>
        <end position="519"/>
    </location>
</feature>
<reference evidence="2" key="1">
    <citation type="submission" date="2023-07" db="EMBL/GenBank/DDBJ databases">
        <authorList>
            <consortium name="AG Swart"/>
            <person name="Singh M."/>
            <person name="Singh A."/>
            <person name="Seah K."/>
            <person name="Emmerich C."/>
        </authorList>
    </citation>
    <scope>NUCLEOTIDE SEQUENCE</scope>
    <source>
        <strain evidence="2">DP1</strain>
    </source>
</reference>
<comment type="caution">
    <text evidence="2">The sequence shown here is derived from an EMBL/GenBank/DDBJ whole genome shotgun (WGS) entry which is preliminary data.</text>
</comment>
<proteinExistence type="predicted"/>